<dbReference type="AlphaFoldDB" id="A0AAW1N5W1"/>
<dbReference type="Proteomes" id="UP001443914">
    <property type="component" value="Unassembled WGS sequence"/>
</dbReference>
<proteinExistence type="predicted"/>
<dbReference type="EMBL" id="JBDFQZ010000001">
    <property type="protein sequence ID" value="KAK9755829.1"/>
    <property type="molecule type" value="Genomic_DNA"/>
</dbReference>
<accession>A0AAW1N5W1</accession>
<protein>
    <submittedName>
        <fullName evidence="1">Uncharacterized protein</fullName>
    </submittedName>
</protein>
<name>A0AAW1N5W1_SAPOF</name>
<evidence type="ECO:0000313" key="1">
    <source>
        <dbReference type="EMBL" id="KAK9755829.1"/>
    </source>
</evidence>
<keyword evidence="2" id="KW-1185">Reference proteome</keyword>
<reference evidence="1" key="1">
    <citation type="submission" date="2024-03" db="EMBL/GenBank/DDBJ databases">
        <title>WGS assembly of Saponaria officinalis var. Norfolk2.</title>
        <authorList>
            <person name="Jenkins J."/>
            <person name="Shu S."/>
            <person name="Grimwood J."/>
            <person name="Barry K."/>
            <person name="Goodstein D."/>
            <person name="Schmutz J."/>
            <person name="Leebens-Mack J."/>
            <person name="Osbourn A."/>
        </authorList>
    </citation>
    <scope>NUCLEOTIDE SEQUENCE [LARGE SCALE GENOMIC DNA]</scope>
    <source>
        <strain evidence="1">JIC</strain>
    </source>
</reference>
<comment type="caution">
    <text evidence="1">The sequence shown here is derived from an EMBL/GenBank/DDBJ whole genome shotgun (WGS) entry which is preliminary data.</text>
</comment>
<sequence>MALSDDVASLKIEIHKLAIAIEELAIRRYTQGEIDISKLPCFTPQYVPGDSIKLSGNRLRTATAHFNNNEVIASPIAKNCNINCSLLSEPQVFVEYPKPKIFLEYVQMSGPNLPVNNKPLMASSYTYNNKMAEPNVRSLTVVNDEDTPIYENWKITGLLDVPEPQNASYDTKIEQVPHAQKVLDELPLPTFIKEMAEAAKTVELDSTQSDYEPASSIKSVEGDRFTYKQQVFAKLGALDGLNFHDLVIVGANRERFSTLNSLFRSQKIVSVVLPPKRVLTLSFEVNSKPSFMPKIILVVNSFGRVALSSFDSTNTHFLRHQKVETNSEIMFYTLKNGWKLQLSYKEVYSWGNFDVDLVLGERLEAISYSDQSMDEFGGIHIFDPGGNDYLVCYCQVCSKTLLVTSLLCYGDAWLNLVDDVVNKKISFLISLLEWDTQPFSSTLEDKGDFRGEEENVCVKFKWESFHAVILHYCHFGKGSTVITREVSHCISTKYVICIDCDLHLASTATSDIFGLSLFLVAPKAWRTTVYLCPIFNMKRIYASPLFWIFDLYDGGCEDKVILLNKWVFKHLKENISAAIKQIVGRTSIYRSYMSIEYFIKSNVSSMNIWYFDRWYSFVRLSICTGMSKNAPDASILSTFIYFRKFFNVGITWINKVVIVFDPGGFESEFFNYRQDYVGLIIWVFDPGGLGSELAMTKGPQALLLRWCFGDKWRATQILRAIC</sequence>
<organism evidence="1 2">
    <name type="scientific">Saponaria officinalis</name>
    <name type="common">Common soapwort</name>
    <name type="synonym">Lychnis saponaria</name>
    <dbReference type="NCBI Taxonomy" id="3572"/>
    <lineage>
        <taxon>Eukaryota</taxon>
        <taxon>Viridiplantae</taxon>
        <taxon>Streptophyta</taxon>
        <taxon>Embryophyta</taxon>
        <taxon>Tracheophyta</taxon>
        <taxon>Spermatophyta</taxon>
        <taxon>Magnoliopsida</taxon>
        <taxon>eudicotyledons</taxon>
        <taxon>Gunneridae</taxon>
        <taxon>Pentapetalae</taxon>
        <taxon>Caryophyllales</taxon>
        <taxon>Caryophyllaceae</taxon>
        <taxon>Caryophylleae</taxon>
        <taxon>Saponaria</taxon>
    </lineage>
</organism>
<gene>
    <name evidence="1" type="ORF">RND81_01G053900</name>
</gene>
<evidence type="ECO:0000313" key="2">
    <source>
        <dbReference type="Proteomes" id="UP001443914"/>
    </source>
</evidence>